<dbReference type="GO" id="GO:0003824">
    <property type="term" value="F:catalytic activity"/>
    <property type="evidence" value="ECO:0007669"/>
    <property type="project" value="InterPro"/>
</dbReference>
<dbReference type="AlphaFoldDB" id="A0A8D3WMV7"/>
<dbReference type="PANTHER" id="PTHR45527">
    <property type="entry name" value="NONRIBOSOMAL PEPTIDE SYNTHETASE"/>
    <property type="match status" value="1"/>
</dbReference>
<dbReference type="KEGG" id="sfa:Sfla_6412"/>
<evidence type="ECO:0000313" key="3">
    <source>
        <dbReference type="EMBL" id="ADW07759.1"/>
    </source>
</evidence>
<dbReference type="GO" id="GO:0043041">
    <property type="term" value="P:amino acid activation for nonribosomal peptide biosynthetic process"/>
    <property type="evidence" value="ECO:0007669"/>
    <property type="project" value="TreeGrafter"/>
</dbReference>
<gene>
    <name evidence="3" type="ordered locus">Sfla_6412</name>
</gene>
<dbReference type="InterPro" id="IPR023213">
    <property type="entry name" value="CAT-like_dom_sf"/>
</dbReference>
<dbReference type="Pfam" id="PF00668">
    <property type="entry name" value="Condensation"/>
    <property type="match status" value="1"/>
</dbReference>
<sequence length="363" mass="38524">MTDVHTGTPTDTVRLTAAQQGVCFAQRLDPADPAYNIAEYADIPGPVDAELLRRAVNHTASETEALRSTFGERDGVPLQRVRESASLAVPLVDLSGEEDPHGEALRRTRLCLAEPADLSAGPPARMTLYRLSPSHHLFHQQVHHLALDGYAAVLALSRIAEIYTALSLTPNTPPALRPAGSLAALVDEEEAYLASERGAEDERFWTDHLVGAHPPEVSSGSRPGKRYGTVSVRRAYSRAETERLKAAAKRAGTGWPAFVMAALALCLQREQGVGEVLLGLPVTGRRTPAARSTRSPMSTGSGTSPSMVLFTADALPLVRVVMSSPFGRPGSLPSRTLGPVPRSAASVPSGFSASSAGVFDSVR</sequence>
<dbReference type="GO" id="GO:0044550">
    <property type="term" value="P:secondary metabolite biosynthetic process"/>
    <property type="evidence" value="ECO:0007669"/>
    <property type="project" value="TreeGrafter"/>
</dbReference>
<dbReference type="InterPro" id="IPR001242">
    <property type="entry name" value="Condensation_dom"/>
</dbReference>
<dbReference type="EMBL" id="CP002475">
    <property type="protein sequence ID" value="ADW07759.1"/>
    <property type="molecule type" value="Genomic_DNA"/>
</dbReference>
<feature type="domain" description="Condensation" evidence="2">
    <location>
        <begin position="11"/>
        <end position="290"/>
    </location>
</feature>
<dbReference type="Gene3D" id="3.30.559.30">
    <property type="entry name" value="Nonribosomal peptide synthetase, condensation domain"/>
    <property type="match status" value="1"/>
</dbReference>
<evidence type="ECO:0000256" key="1">
    <source>
        <dbReference type="SAM" id="MobiDB-lite"/>
    </source>
</evidence>
<feature type="compositionally biased region" description="Low complexity" evidence="1">
    <location>
        <begin position="291"/>
        <end position="305"/>
    </location>
</feature>
<proteinExistence type="predicted"/>
<accession>A0A8D3WMV7</accession>
<dbReference type="GO" id="GO:0008610">
    <property type="term" value="P:lipid biosynthetic process"/>
    <property type="evidence" value="ECO:0007669"/>
    <property type="project" value="UniProtKB-ARBA"/>
</dbReference>
<dbReference type="SUPFAM" id="SSF52777">
    <property type="entry name" value="CoA-dependent acyltransferases"/>
    <property type="match status" value="2"/>
</dbReference>
<dbReference type="GO" id="GO:0031177">
    <property type="term" value="F:phosphopantetheine binding"/>
    <property type="evidence" value="ECO:0007669"/>
    <property type="project" value="TreeGrafter"/>
</dbReference>
<dbReference type="PANTHER" id="PTHR45527:SF1">
    <property type="entry name" value="FATTY ACID SYNTHASE"/>
    <property type="match status" value="1"/>
</dbReference>
<evidence type="ECO:0000313" key="4">
    <source>
        <dbReference type="Proteomes" id="UP000002066"/>
    </source>
</evidence>
<dbReference type="Gene3D" id="3.30.559.10">
    <property type="entry name" value="Chloramphenicol acetyltransferase-like domain"/>
    <property type="match status" value="1"/>
</dbReference>
<organism evidence="3 4">
    <name type="scientific">Streptomyces pratensis (strain ATCC 33331 / IAF-45CD)</name>
    <dbReference type="NCBI Taxonomy" id="591167"/>
    <lineage>
        <taxon>Bacteria</taxon>
        <taxon>Bacillati</taxon>
        <taxon>Actinomycetota</taxon>
        <taxon>Actinomycetes</taxon>
        <taxon>Kitasatosporales</taxon>
        <taxon>Streptomycetaceae</taxon>
        <taxon>Streptomyces</taxon>
    </lineage>
</organism>
<feature type="region of interest" description="Disordered" evidence="1">
    <location>
        <begin position="329"/>
        <end position="354"/>
    </location>
</feature>
<evidence type="ECO:0000259" key="2">
    <source>
        <dbReference type="Pfam" id="PF00668"/>
    </source>
</evidence>
<protein>
    <submittedName>
        <fullName evidence="3">Condensation domain protein</fullName>
    </submittedName>
</protein>
<reference evidence="3 4" key="1">
    <citation type="submission" date="2011-01" db="EMBL/GenBank/DDBJ databases">
        <title>Complete sequence of chromosome of Streptomyces flavogriseus ATCC 33331.</title>
        <authorList>
            <consortium name="US DOE Joint Genome Institute"/>
            <person name="Lucas S."/>
            <person name="Copeland A."/>
            <person name="Lapidus A."/>
            <person name="Cheng J.-F."/>
            <person name="Goodwin L."/>
            <person name="Pitluck S."/>
            <person name="Davenport K."/>
            <person name="Detter J.C."/>
            <person name="Han C."/>
            <person name="Tapia R."/>
            <person name="Land M."/>
            <person name="Hauser L."/>
            <person name="Kyrpides N."/>
            <person name="Ivanova N."/>
            <person name="Ovchinnikova G."/>
            <person name="Pagani I."/>
            <person name="Brumm P."/>
            <person name="Mead D."/>
            <person name="Woyke T."/>
        </authorList>
    </citation>
    <scope>NUCLEOTIDE SEQUENCE [LARGE SCALE GENOMIC DNA]</scope>
    <source>
        <strain evidence="4">ATCC 33331 / IAF-45CD</strain>
    </source>
</reference>
<name>A0A8D3WMV7_STRFA</name>
<dbReference type="Proteomes" id="UP000002066">
    <property type="component" value="Chromosome"/>
</dbReference>
<feature type="region of interest" description="Disordered" evidence="1">
    <location>
        <begin position="285"/>
        <end position="305"/>
    </location>
</feature>
<dbReference type="GO" id="GO:0005737">
    <property type="term" value="C:cytoplasm"/>
    <property type="evidence" value="ECO:0007669"/>
    <property type="project" value="TreeGrafter"/>
</dbReference>